<feature type="active site" description="Nucleophile" evidence="8 9">
    <location>
        <position position="50"/>
    </location>
</feature>
<evidence type="ECO:0000256" key="7">
    <source>
        <dbReference type="ARBA" id="ARBA00047464"/>
    </source>
</evidence>
<evidence type="ECO:0000256" key="1">
    <source>
        <dbReference type="ARBA" id="ARBA00005059"/>
    </source>
</evidence>
<sequence>MKLVVVGINHKDTPLEIREKGAFIKRTVKEGIASLLEEACIEEVIILSTCNRSEIYVATRDVEAAGQALKNFYIEEKSRELGSYLFCEKGREAILHLYRVVTGLDSMILGEDQILGQVKDALELSQSVHGCGKYLTKAFREAVTFAKKVKTVYKISETPLSLSSTAVKHVKRTYEDYADKKVLIIGSGKMGLLALRYMAAEGFNSVYMTNRTYHPGDEYRDIYEGVNMIRYEDRYEAIEDIDVIISATASPHVVLKRELMPERKKPLMAIDLALPRDIEEAVSEMDQVELLTIDNFKDIIDEKMHYRERVAEKIALEIEEEIDGLMVWITKSKVDNMVAHFNQVSGQLADETIEILNKRYQFEGKDREFLEKIVHSKFREMVMPSIKQLKTLDSEDDILRFEKTLAFLFSGGNVEDSQ</sequence>
<evidence type="ECO:0000256" key="12">
    <source>
        <dbReference type="PIRSR" id="PIRSR000445-4"/>
    </source>
</evidence>
<keyword evidence="4 8" id="KW-0521">NADP</keyword>
<keyword evidence="5 8" id="KW-0560">Oxidoreductase</keyword>
<feature type="binding site" evidence="8 10">
    <location>
        <begin position="111"/>
        <end position="113"/>
    </location>
    <ligand>
        <name>substrate</name>
    </ligand>
</feature>
<evidence type="ECO:0000256" key="5">
    <source>
        <dbReference type="ARBA" id="ARBA00023002"/>
    </source>
</evidence>
<feature type="binding site" evidence="8 11">
    <location>
        <begin position="186"/>
        <end position="191"/>
    </location>
    <ligand>
        <name>NADP(+)</name>
        <dbReference type="ChEBI" id="CHEBI:58349"/>
    </ligand>
</feature>
<comment type="pathway">
    <text evidence="1 8 13">Porphyrin-containing compound metabolism; protoporphyrin-IX biosynthesis; 5-aminolevulinate from L-glutamyl-tRNA(Glu): step 1/2.</text>
</comment>
<feature type="site" description="Important for activity" evidence="8 12">
    <location>
        <position position="96"/>
    </location>
</feature>
<evidence type="ECO:0000256" key="3">
    <source>
        <dbReference type="ARBA" id="ARBA00012970"/>
    </source>
</evidence>
<feature type="binding site" evidence="8 10">
    <location>
        <position position="117"/>
    </location>
    <ligand>
        <name>substrate</name>
    </ligand>
</feature>
<dbReference type="Proteomes" id="UP000218387">
    <property type="component" value="Chromosome"/>
</dbReference>
<comment type="miscellaneous">
    <text evidence="8">During catalysis, the active site Cys acts as a nucleophile attacking the alpha-carbonyl group of tRNA-bound glutamate with the formation of a thioester intermediate between enzyme and glutamate, and the concomitant release of tRNA(Glu). The thioester intermediate is finally reduced by direct hydride transfer from NADPH, to form the product GSA.</text>
</comment>
<dbReference type="InterPro" id="IPR015896">
    <property type="entry name" value="4pyrrol_synth_GluRdtase_dimer"/>
</dbReference>
<dbReference type="GO" id="GO:0050661">
    <property type="term" value="F:NADP binding"/>
    <property type="evidence" value="ECO:0007669"/>
    <property type="project" value="InterPro"/>
</dbReference>
<keyword evidence="6 8" id="KW-0627">Porphyrin biosynthesis</keyword>
<feature type="binding site" evidence="8 10">
    <location>
        <position position="106"/>
    </location>
    <ligand>
        <name>substrate</name>
    </ligand>
</feature>
<evidence type="ECO:0000256" key="11">
    <source>
        <dbReference type="PIRSR" id="PIRSR000445-3"/>
    </source>
</evidence>
<dbReference type="Pfam" id="PF01488">
    <property type="entry name" value="Shikimate_DH"/>
    <property type="match status" value="1"/>
</dbReference>
<feature type="domain" description="Tetrapyrrole biosynthesis glutamyl-tRNA reductase dimerisation" evidence="14">
    <location>
        <begin position="318"/>
        <end position="409"/>
    </location>
</feature>
<dbReference type="FunFam" id="3.30.460.30:FF:000001">
    <property type="entry name" value="Glutamyl-tRNA reductase"/>
    <property type="match status" value="1"/>
</dbReference>
<evidence type="ECO:0000259" key="16">
    <source>
        <dbReference type="Pfam" id="PF05201"/>
    </source>
</evidence>
<dbReference type="GO" id="GO:0008883">
    <property type="term" value="F:glutamyl-tRNA reductase activity"/>
    <property type="evidence" value="ECO:0007669"/>
    <property type="project" value="UniProtKB-UniRule"/>
</dbReference>
<dbReference type="Gene3D" id="3.40.50.720">
    <property type="entry name" value="NAD(P)-binding Rossmann-like Domain"/>
    <property type="match status" value="1"/>
</dbReference>
<evidence type="ECO:0000313" key="18">
    <source>
        <dbReference type="Proteomes" id="UP000218387"/>
    </source>
</evidence>
<comment type="catalytic activity">
    <reaction evidence="7 8 13">
        <text>(S)-4-amino-5-oxopentanoate + tRNA(Glu) + NADP(+) = L-glutamyl-tRNA(Glu) + NADPH + H(+)</text>
        <dbReference type="Rhea" id="RHEA:12344"/>
        <dbReference type="Rhea" id="RHEA-COMP:9663"/>
        <dbReference type="Rhea" id="RHEA-COMP:9680"/>
        <dbReference type="ChEBI" id="CHEBI:15378"/>
        <dbReference type="ChEBI" id="CHEBI:57501"/>
        <dbReference type="ChEBI" id="CHEBI:57783"/>
        <dbReference type="ChEBI" id="CHEBI:58349"/>
        <dbReference type="ChEBI" id="CHEBI:78442"/>
        <dbReference type="ChEBI" id="CHEBI:78520"/>
        <dbReference type="EC" id="1.2.1.70"/>
    </reaction>
</comment>
<evidence type="ECO:0000256" key="10">
    <source>
        <dbReference type="PIRSR" id="PIRSR000445-2"/>
    </source>
</evidence>
<name>A0A4P9CB98_EUBML</name>
<dbReference type="PANTHER" id="PTHR43013">
    <property type="entry name" value="GLUTAMYL-TRNA REDUCTASE"/>
    <property type="match status" value="1"/>
</dbReference>
<dbReference type="Gene3D" id="3.30.460.30">
    <property type="entry name" value="Glutamyl-tRNA reductase, N-terminal domain"/>
    <property type="match status" value="1"/>
</dbReference>
<dbReference type="InterPro" id="IPR036453">
    <property type="entry name" value="GluRdtase_dimer_dom_sf"/>
</dbReference>
<dbReference type="PANTHER" id="PTHR43013:SF1">
    <property type="entry name" value="GLUTAMYL-TRNA REDUCTASE"/>
    <property type="match status" value="1"/>
</dbReference>
<keyword evidence="18" id="KW-1185">Reference proteome</keyword>
<dbReference type="SUPFAM" id="SSF69742">
    <property type="entry name" value="Glutamyl tRNA-reductase catalytic, N-terminal domain"/>
    <property type="match status" value="1"/>
</dbReference>
<protein>
    <recommendedName>
        <fullName evidence="3 8">Glutamyl-tRNA reductase</fullName>
        <shortName evidence="8">GluTR</shortName>
        <ecNumber evidence="3 8">1.2.1.70</ecNumber>
    </recommendedName>
</protein>
<dbReference type="EC" id="1.2.1.70" evidence="3 8"/>
<accession>A0A4P9CB98</accession>
<dbReference type="InterPro" id="IPR000343">
    <property type="entry name" value="4pyrrol_synth_GluRdtase"/>
</dbReference>
<dbReference type="SUPFAM" id="SSF51735">
    <property type="entry name" value="NAD(P)-binding Rossmann-fold domains"/>
    <property type="match status" value="1"/>
</dbReference>
<dbReference type="Pfam" id="PF05201">
    <property type="entry name" value="GlutR_N"/>
    <property type="match status" value="1"/>
</dbReference>
<dbReference type="Pfam" id="PF00745">
    <property type="entry name" value="GlutR_dimer"/>
    <property type="match status" value="1"/>
</dbReference>
<evidence type="ECO:0000259" key="14">
    <source>
        <dbReference type="Pfam" id="PF00745"/>
    </source>
</evidence>
<proteinExistence type="inferred from homology"/>
<evidence type="ECO:0000256" key="13">
    <source>
        <dbReference type="RuleBase" id="RU000584"/>
    </source>
</evidence>
<evidence type="ECO:0000256" key="8">
    <source>
        <dbReference type="HAMAP-Rule" id="MF_00087"/>
    </source>
</evidence>
<dbReference type="InterPro" id="IPR006151">
    <property type="entry name" value="Shikm_DH/Glu-tRNA_Rdtase"/>
</dbReference>
<dbReference type="RefSeq" id="WP_058695760.1">
    <property type="nucleotide sequence ID" value="NZ_CP029487.1"/>
</dbReference>
<evidence type="ECO:0000256" key="9">
    <source>
        <dbReference type="PIRSR" id="PIRSR000445-1"/>
    </source>
</evidence>
<comment type="similarity">
    <text evidence="2 8 13">Belongs to the glutamyl-tRNA reductase family.</text>
</comment>
<dbReference type="NCBIfam" id="TIGR01035">
    <property type="entry name" value="hemA"/>
    <property type="match status" value="1"/>
</dbReference>
<dbReference type="GO" id="GO:0019353">
    <property type="term" value="P:protoporphyrinogen IX biosynthetic process from glutamate"/>
    <property type="evidence" value="ECO:0007669"/>
    <property type="project" value="TreeGrafter"/>
</dbReference>
<dbReference type="PROSITE" id="PS00747">
    <property type="entry name" value="GLUTR"/>
    <property type="match status" value="1"/>
</dbReference>
<dbReference type="InterPro" id="IPR036343">
    <property type="entry name" value="GluRdtase_N_sf"/>
</dbReference>
<reference evidence="17 18" key="1">
    <citation type="submission" date="2018-05" db="EMBL/GenBank/DDBJ databases">
        <title>Genome comparison of Eubacterium sp.</title>
        <authorList>
            <person name="Feng Y."/>
            <person name="Sanchez-Andrea I."/>
            <person name="Stams A.J.M."/>
            <person name="De Vos W.M."/>
        </authorList>
    </citation>
    <scope>NUCLEOTIDE SEQUENCE [LARGE SCALE GENOMIC DNA]</scope>
    <source>
        <strain evidence="17 18">YI</strain>
    </source>
</reference>
<dbReference type="CDD" id="cd05213">
    <property type="entry name" value="NAD_bind_Glutamyl_tRNA_reduct"/>
    <property type="match status" value="1"/>
</dbReference>
<evidence type="ECO:0000256" key="6">
    <source>
        <dbReference type="ARBA" id="ARBA00023244"/>
    </source>
</evidence>
<comment type="domain">
    <text evidence="8">Possesses an unusual extended V-shaped dimeric structure with each monomer consisting of three distinct domains arranged along a curved 'spinal' alpha-helix. The N-terminal catalytic domain specifically recognizes the glutamate moiety of the substrate. The second domain is the NADPH-binding domain, and the third C-terminal domain is responsible for dimerization.</text>
</comment>
<dbReference type="InterPro" id="IPR036291">
    <property type="entry name" value="NAD(P)-bd_dom_sf"/>
</dbReference>
<dbReference type="KEGG" id="emt:CPZ25_016780"/>
<dbReference type="InterPro" id="IPR018214">
    <property type="entry name" value="GluRdtase_CS"/>
</dbReference>
<dbReference type="AlphaFoldDB" id="A0A4P9CB98"/>
<dbReference type="UniPathway" id="UPA00251">
    <property type="reaction ID" value="UER00316"/>
</dbReference>
<dbReference type="HAMAP" id="MF_00087">
    <property type="entry name" value="Glu_tRNA_reductase"/>
    <property type="match status" value="1"/>
</dbReference>
<evidence type="ECO:0000256" key="4">
    <source>
        <dbReference type="ARBA" id="ARBA00022857"/>
    </source>
</evidence>
<organism evidence="17 18">
    <name type="scientific">Eubacterium maltosivorans</name>
    <dbReference type="NCBI Taxonomy" id="2041044"/>
    <lineage>
        <taxon>Bacteria</taxon>
        <taxon>Bacillati</taxon>
        <taxon>Bacillota</taxon>
        <taxon>Clostridia</taxon>
        <taxon>Eubacteriales</taxon>
        <taxon>Eubacteriaceae</taxon>
        <taxon>Eubacterium</taxon>
    </lineage>
</organism>
<dbReference type="PIRSF" id="PIRSF000445">
    <property type="entry name" value="4pyrrol_synth_GluRdtase"/>
    <property type="match status" value="1"/>
</dbReference>
<feature type="binding site" evidence="8 10">
    <location>
        <begin position="49"/>
        <end position="52"/>
    </location>
    <ligand>
        <name>substrate</name>
    </ligand>
</feature>
<feature type="domain" description="Glutamyl-tRNA reductase N-terminal" evidence="16">
    <location>
        <begin position="6"/>
        <end position="151"/>
    </location>
</feature>
<gene>
    <name evidence="8" type="primary">hemA</name>
    <name evidence="17" type="ORF">CPZ25_016780</name>
</gene>
<feature type="domain" description="Quinate/shikimate 5-dehydrogenase/glutamyl-tRNA reductase" evidence="15">
    <location>
        <begin position="170"/>
        <end position="299"/>
    </location>
</feature>
<dbReference type="InterPro" id="IPR015895">
    <property type="entry name" value="4pyrrol_synth_GluRdtase_N"/>
</dbReference>
<comment type="subunit">
    <text evidence="8">Homodimer.</text>
</comment>
<dbReference type="SUPFAM" id="SSF69075">
    <property type="entry name" value="Glutamyl tRNA-reductase dimerization domain"/>
    <property type="match status" value="1"/>
</dbReference>
<comment type="function">
    <text evidence="8">Catalyzes the NADPH-dependent reduction of glutamyl-tRNA(Glu) to glutamate 1-semialdehyde (GSA).</text>
</comment>
<evidence type="ECO:0000313" key="17">
    <source>
        <dbReference type="EMBL" id="QCT72908.1"/>
    </source>
</evidence>
<evidence type="ECO:0000256" key="2">
    <source>
        <dbReference type="ARBA" id="ARBA00005916"/>
    </source>
</evidence>
<dbReference type="EMBL" id="CP029487">
    <property type="protein sequence ID" value="QCT72908.1"/>
    <property type="molecule type" value="Genomic_DNA"/>
</dbReference>
<evidence type="ECO:0000259" key="15">
    <source>
        <dbReference type="Pfam" id="PF01488"/>
    </source>
</evidence>